<reference evidence="1" key="1">
    <citation type="submission" date="2022-04" db="EMBL/GenBank/DDBJ databases">
        <title>Genome of the entomopathogenic fungus Entomophthora muscae.</title>
        <authorList>
            <person name="Elya C."/>
            <person name="Lovett B.R."/>
            <person name="Lee E."/>
            <person name="Macias A.M."/>
            <person name="Hajek A.E."/>
            <person name="De Bivort B.L."/>
            <person name="Kasson M.T."/>
            <person name="De Fine Licht H.H."/>
            <person name="Stajich J.E."/>
        </authorList>
    </citation>
    <scope>NUCLEOTIDE SEQUENCE</scope>
    <source>
        <strain evidence="1">Berkeley</strain>
    </source>
</reference>
<accession>A0ACC2RNE1</accession>
<evidence type="ECO:0000313" key="2">
    <source>
        <dbReference type="Proteomes" id="UP001165960"/>
    </source>
</evidence>
<proteinExistence type="predicted"/>
<comment type="caution">
    <text evidence="1">The sequence shown here is derived from an EMBL/GenBank/DDBJ whole genome shotgun (WGS) entry which is preliminary data.</text>
</comment>
<sequence>MELPVTPKPLPASAAKLPLDHIIKLSRIVTDPLVDSAHFASSQMLVGWRPRVGSLTGGMIEDFCYRTLTLLI</sequence>
<name>A0ACC2RNE1_9FUNG</name>
<protein>
    <submittedName>
        <fullName evidence="1">Uncharacterized protein</fullName>
    </submittedName>
</protein>
<organism evidence="1 2">
    <name type="scientific">Entomophthora muscae</name>
    <dbReference type="NCBI Taxonomy" id="34485"/>
    <lineage>
        <taxon>Eukaryota</taxon>
        <taxon>Fungi</taxon>
        <taxon>Fungi incertae sedis</taxon>
        <taxon>Zoopagomycota</taxon>
        <taxon>Entomophthoromycotina</taxon>
        <taxon>Entomophthoromycetes</taxon>
        <taxon>Entomophthorales</taxon>
        <taxon>Entomophthoraceae</taxon>
        <taxon>Entomophthora</taxon>
    </lineage>
</organism>
<evidence type="ECO:0000313" key="1">
    <source>
        <dbReference type="EMBL" id="KAJ9051573.1"/>
    </source>
</evidence>
<dbReference type="EMBL" id="QTSX02007107">
    <property type="protein sequence ID" value="KAJ9051573.1"/>
    <property type="molecule type" value="Genomic_DNA"/>
</dbReference>
<keyword evidence="2" id="KW-1185">Reference proteome</keyword>
<gene>
    <name evidence="1" type="ORF">DSO57_1003130</name>
</gene>
<dbReference type="Proteomes" id="UP001165960">
    <property type="component" value="Unassembled WGS sequence"/>
</dbReference>